<dbReference type="CDD" id="cd00866">
    <property type="entry name" value="PEBP_euk"/>
    <property type="match status" value="1"/>
</dbReference>
<dbReference type="InterPro" id="IPR036610">
    <property type="entry name" value="PEBP-like_sf"/>
</dbReference>
<protein>
    <submittedName>
        <fullName evidence="1">Phosphatidylethanolamine-binding protein</fullName>
    </submittedName>
</protein>
<sequence length="207" mass="21864">MPLIDPLSSASQTLTSAGLISSILPPFQPSALLTVLLPSGAAALGAEVALSETVEPPGIAVAAAPTEADVTAAGLVKNETRYTLAMLDPDAPSGANPTSRSFLHWVVTGLMPADDLAAAATHPERKANDPQYRGPGPWKGSGVHRYTFALFREPPNFSLPDDAPERMNGCAPDDPVPRRPWSVAAFLERNPELELVGATFYLIRAEE</sequence>
<dbReference type="InterPro" id="IPR008914">
    <property type="entry name" value="PEBP"/>
</dbReference>
<evidence type="ECO:0000313" key="1">
    <source>
        <dbReference type="EMBL" id="KAJ7622066.1"/>
    </source>
</evidence>
<evidence type="ECO:0000313" key="2">
    <source>
        <dbReference type="Proteomes" id="UP001221142"/>
    </source>
</evidence>
<proteinExistence type="predicted"/>
<dbReference type="Pfam" id="PF01161">
    <property type="entry name" value="PBP"/>
    <property type="match status" value="1"/>
</dbReference>
<name>A0AAD7BIC3_9AGAR</name>
<dbReference type="EMBL" id="JARKIF010000015">
    <property type="protein sequence ID" value="KAJ7622066.1"/>
    <property type="molecule type" value="Genomic_DNA"/>
</dbReference>
<dbReference type="SUPFAM" id="SSF49777">
    <property type="entry name" value="PEBP-like"/>
    <property type="match status" value="1"/>
</dbReference>
<reference evidence="1" key="1">
    <citation type="submission" date="2023-03" db="EMBL/GenBank/DDBJ databases">
        <title>Massive genome expansion in bonnet fungi (Mycena s.s.) driven by repeated elements and novel gene families across ecological guilds.</title>
        <authorList>
            <consortium name="Lawrence Berkeley National Laboratory"/>
            <person name="Harder C.B."/>
            <person name="Miyauchi S."/>
            <person name="Viragh M."/>
            <person name="Kuo A."/>
            <person name="Thoen E."/>
            <person name="Andreopoulos B."/>
            <person name="Lu D."/>
            <person name="Skrede I."/>
            <person name="Drula E."/>
            <person name="Henrissat B."/>
            <person name="Morin E."/>
            <person name="Kohler A."/>
            <person name="Barry K."/>
            <person name="LaButti K."/>
            <person name="Morin E."/>
            <person name="Salamov A."/>
            <person name="Lipzen A."/>
            <person name="Mereny Z."/>
            <person name="Hegedus B."/>
            <person name="Baldrian P."/>
            <person name="Stursova M."/>
            <person name="Weitz H."/>
            <person name="Taylor A."/>
            <person name="Grigoriev I.V."/>
            <person name="Nagy L.G."/>
            <person name="Martin F."/>
            <person name="Kauserud H."/>
        </authorList>
    </citation>
    <scope>NUCLEOTIDE SEQUENCE</scope>
    <source>
        <strain evidence="1">9284</strain>
    </source>
</reference>
<comment type="caution">
    <text evidence="1">The sequence shown here is derived from an EMBL/GenBank/DDBJ whole genome shotgun (WGS) entry which is preliminary data.</text>
</comment>
<dbReference type="Proteomes" id="UP001221142">
    <property type="component" value="Unassembled WGS sequence"/>
</dbReference>
<dbReference type="AlphaFoldDB" id="A0AAD7BIC3"/>
<dbReference type="InterPro" id="IPR035810">
    <property type="entry name" value="PEBP_euk"/>
</dbReference>
<dbReference type="PANTHER" id="PTHR11362:SF82">
    <property type="entry name" value="PHOSPHATIDYLETHANOLAMINE-BINDING PROTEIN 4"/>
    <property type="match status" value="1"/>
</dbReference>
<organism evidence="1 2">
    <name type="scientific">Roridomyces roridus</name>
    <dbReference type="NCBI Taxonomy" id="1738132"/>
    <lineage>
        <taxon>Eukaryota</taxon>
        <taxon>Fungi</taxon>
        <taxon>Dikarya</taxon>
        <taxon>Basidiomycota</taxon>
        <taxon>Agaricomycotina</taxon>
        <taxon>Agaricomycetes</taxon>
        <taxon>Agaricomycetidae</taxon>
        <taxon>Agaricales</taxon>
        <taxon>Marasmiineae</taxon>
        <taxon>Mycenaceae</taxon>
        <taxon>Roridomyces</taxon>
    </lineage>
</organism>
<gene>
    <name evidence="1" type="ORF">FB45DRAFT_1061706</name>
</gene>
<dbReference type="Gene3D" id="3.90.280.10">
    <property type="entry name" value="PEBP-like"/>
    <property type="match status" value="1"/>
</dbReference>
<dbReference type="PANTHER" id="PTHR11362">
    <property type="entry name" value="PHOSPHATIDYLETHANOLAMINE-BINDING PROTEIN"/>
    <property type="match status" value="1"/>
</dbReference>
<keyword evidence="2" id="KW-1185">Reference proteome</keyword>
<accession>A0AAD7BIC3</accession>